<accession>A0AAY4BCF5</accession>
<dbReference type="Pfam" id="PF00001">
    <property type="entry name" value="7tm_1"/>
    <property type="match status" value="1"/>
</dbReference>
<evidence type="ECO:0000256" key="11">
    <source>
        <dbReference type="SAM" id="Phobius"/>
    </source>
</evidence>
<feature type="transmembrane region" description="Helical" evidence="11">
    <location>
        <begin position="329"/>
        <end position="351"/>
    </location>
</feature>
<dbReference type="PROSITE" id="PS00237">
    <property type="entry name" value="G_PROTEIN_RECEP_F1_1"/>
    <property type="match status" value="1"/>
</dbReference>
<dbReference type="InterPro" id="IPR000611">
    <property type="entry name" value="NPY_rcpt"/>
</dbReference>
<keyword evidence="5 11" id="KW-1133">Transmembrane helix</keyword>
<evidence type="ECO:0000256" key="5">
    <source>
        <dbReference type="ARBA" id="ARBA00022989"/>
    </source>
</evidence>
<reference evidence="13" key="2">
    <citation type="submission" date="2025-08" db="UniProtKB">
        <authorList>
            <consortium name="Ensembl"/>
        </authorList>
    </citation>
    <scope>IDENTIFICATION</scope>
</reference>
<feature type="transmembrane region" description="Helical" evidence="11">
    <location>
        <begin position="192"/>
        <end position="212"/>
    </location>
</feature>
<dbReference type="PROSITE" id="PS50262">
    <property type="entry name" value="G_PROTEIN_RECEP_F1_2"/>
    <property type="match status" value="1"/>
</dbReference>
<dbReference type="PANTHER" id="PTHR24238">
    <property type="entry name" value="G-PROTEIN COUPLED RECEPTOR"/>
    <property type="match status" value="1"/>
</dbReference>
<evidence type="ECO:0000256" key="4">
    <source>
        <dbReference type="ARBA" id="ARBA00022692"/>
    </source>
</evidence>
<dbReference type="CDD" id="cd15389">
    <property type="entry name" value="7tmA_GPR83"/>
    <property type="match status" value="1"/>
</dbReference>
<dbReference type="PRINTS" id="PR00237">
    <property type="entry name" value="GPCRRHODOPSN"/>
</dbReference>
<dbReference type="SMART" id="SM01381">
    <property type="entry name" value="7TM_GPCR_Srsx"/>
    <property type="match status" value="1"/>
</dbReference>
<evidence type="ECO:0000259" key="12">
    <source>
        <dbReference type="PROSITE" id="PS50262"/>
    </source>
</evidence>
<dbReference type="InterPro" id="IPR017452">
    <property type="entry name" value="GPCR_Rhodpsn_7TM"/>
</dbReference>
<dbReference type="Proteomes" id="UP000694580">
    <property type="component" value="Chromosome 6"/>
</dbReference>
<evidence type="ECO:0000256" key="7">
    <source>
        <dbReference type="ARBA" id="ARBA00023136"/>
    </source>
</evidence>
<dbReference type="GO" id="GO:0004983">
    <property type="term" value="F:neuropeptide Y receptor activity"/>
    <property type="evidence" value="ECO:0007669"/>
    <property type="project" value="InterPro"/>
</dbReference>
<evidence type="ECO:0000313" key="13">
    <source>
        <dbReference type="Ensembl" id="ENSDCDP00010018535.1"/>
    </source>
</evidence>
<evidence type="ECO:0000313" key="14">
    <source>
        <dbReference type="Proteomes" id="UP000694580"/>
    </source>
</evidence>
<keyword evidence="14" id="KW-1185">Reference proteome</keyword>
<evidence type="ECO:0000256" key="1">
    <source>
        <dbReference type="ARBA" id="ARBA00004651"/>
    </source>
</evidence>
<feature type="transmembrane region" description="Helical" evidence="11">
    <location>
        <begin position="80"/>
        <end position="102"/>
    </location>
</feature>
<evidence type="ECO:0000256" key="10">
    <source>
        <dbReference type="RuleBase" id="RU000688"/>
    </source>
</evidence>
<reference evidence="13 14" key="1">
    <citation type="submission" date="2020-06" db="EMBL/GenBank/DDBJ databases">
        <authorList>
            <consortium name="Wellcome Sanger Institute Data Sharing"/>
        </authorList>
    </citation>
    <scope>NUCLEOTIDE SEQUENCE [LARGE SCALE GENOMIC DNA]</scope>
</reference>
<dbReference type="PANTHER" id="PTHR24238:SF69">
    <property type="entry name" value="G-PROTEIN COUPLED RECEPTOR 165"/>
    <property type="match status" value="1"/>
</dbReference>
<feature type="transmembrane region" description="Helical" evidence="11">
    <location>
        <begin position="154"/>
        <end position="172"/>
    </location>
</feature>
<evidence type="ECO:0000256" key="6">
    <source>
        <dbReference type="ARBA" id="ARBA00023040"/>
    </source>
</evidence>
<keyword evidence="4 10" id="KW-0812">Transmembrane</keyword>
<dbReference type="GO" id="GO:0005886">
    <property type="term" value="C:plasma membrane"/>
    <property type="evidence" value="ECO:0007669"/>
    <property type="project" value="UniProtKB-SubCell"/>
</dbReference>
<keyword evidence="3" id="KW-1003">Cell membrane</keyword>
<evidence type="ECO:0000256" key="3">
    <source>
        <dbReference type="ARBA" id="ARBA00022475"/>
    </source>
</evidence>
<keyword evidence="6 10" id="KW-0297">G-protein coupled receptor</keyword>
<dbReference type="Ensembl" id="ENSDCDT00010019615.1">
    <property type="protein sequence ID" value="ENSDCDP00010018535.1"/>
    <property type="gene ID" value="ENSDCDG00010008352.1"/>
</dbReference>
<dbReference type="InterPro" id="IPR000276">
    <property type="entry name" value="GPCR_Rhodpsn"/>
</dbReference>
<name>A0AAY4BCF5_9TELE</name>
<dbReference type="SUPFAM" id="SSF81321">
    <property type="entry name" value="Family A G protein-coupled receptor-like"/>
    <property type="match status" value="1"/>
</dbReference>
<feature type="transmembrane region" description="Helical" evidence="11">
    <location>
        <begin position="114"/>
        <end position="134"/>
    </location>
</feature>
<feature type="transmembrane region" description="Helical" evidence="11">
    <location>
        <begin position="296"/>
        <end position="317"/>
    </location>
</feature>
<evidence type="ECO:0000256" key="2">
    <source>
        <dbReference type="ARBA" id="ARBA00010663"/>
    </source>
</evidence>
<protein>
    <recommendedName>
        <fullName evidence="12">G-protein coupled receptors family 1 profile domain-containing protein</fullName>
    </recommendedName>
</protein>
<dbReference type="AlphaFoldDB" id="A0AAY4BCF5"/>
<keyword evidence="9 10" id="KW-0807">Transducer</keyword>
<dbReference type="Gene3D" id="1.20.1070.10">
    <property type="entry name" value="Rhodopsin 7-helix transmembrane proteins"/>
    <property type="match status" value="1"/>
</dbReference>
<proteinExistence type="inferred from homology"/>
<comment type="similarity">
    <text evidence="2 10">Belongs to the G-protein coupled receptor 1 family.</text>
</comment>
<comment type="subcellular location">
    <subcellularLocation>
        <location evidence="1">Cell membrane</location>
        <topology evidence="1">Multi-pass membrane protein</topology>
    </subcellularLocation>
</comment>
<sequence>MNQKTQVRIPLTTIVFLTSSPVSGAGRMVLTNESLDFFSRFYAPTNHSSFWNFSLDDELLSRGGSRDAESQKPGMKTLLVVAYSVIIVFSLFGNSMVCHVVLKTKRMHSVTSLFIMNLAIADLMITLLNTPFTLVRFVHSTWVFGKVMCHVSRFAQYCSVHVSVLTLVAIAVNRHQAIIHPMKPRISRERGLVWIIVIWAMASCFSMPHAIYQKLIRFDYGKVRIVCLPSFPPPSDLFWKYLDLTTFFLLYILPLTIISVAYIVIAKKVWSHNTIGDVTLAQSANHRRRKRMTMKMLMLVVAVFAICWFPLNCYVVLLSSKLIKSNNAVYFIFHWFATSSTCYNPFIYCWLNHSFRAELKILPFINRGFVFVCAVEANLKWLVRFHVMRTVIDQISGQC</sequence>
<keyword evidence="8 10" id="KW-0675">Receptor</keyword>
<gene>
    <name evidence="13" type="primary">GPR83</name>
</gene>
<reference evidence="13" key="3">
    <citation type="submission" date="2025-09" db="UniProtKB">
        <authorList>
            <consortium name="Ensembl"/>
        </authorList>
    </citation>
    <scope>IDENTIFICATION</scope>
</reference>
<organism evidence="13 14">
    <name type="scientific">Denticeps clupeoides</name>
    <name type="common">denticle herring</name>
    <dbReference type="NCBI Taxonomy" id="299321"/>
    <lineage>
        <taxon>Eukaryota</taxon>
        <taxon>Metazoa</taxon>
        <taxon>Chordata</taxon>
        <taxon>Craniata</taxon>
        <taxon>Vertebrata</taxon>
        <taxon>Euteleostomi</taxon>
        <taxon>Actinopterygii</taxon>
        <taxon>Neopterygii</taxon>
        <taxon>Teleostei</taxon>
        <taxon>Clupei</taxon>
        <taxon>Clupeiformes</taxon>
        <taxon>Denticipitoidei</taxon>
        <taxon>Denticipitidae</taxon>
        <taxon>Denticeps</taxon>
    </lineage>
</organism>
<evidence type="ECO:0000256" key="9">
    <source>
        <dbReference type="ARBA" id="ARBA00023224"/>
    </source>
</evidence>
<feature type="domain" description="G-protein coupled receptors family 1 profile" evidence="12">
    <location>
        <begin position="93"/>
        <end position="348"/>
    </location>
</feature>
<feature type="transmembrane region" description="Helical" evidence="11">
    <location>
        <begin position="244"/>
        <end position="265"/>
    </location>
</feature>
<dbReference type="PRINTS" id="PR01012">
    <property type="entry name" value="NRPEPTIDEYR"/>
</dbReference>
<dbReference type="GeneTree" id="ENSGT00940000154336"/>
<evidence type="ECO:0000256" key="8">
    <source>
        <dbReference type="ARBA" id="ARBA00023170"/>
    </source>
</evidence>
<keyword evidence="7 11" id="KW-0472">Membrane</keyword>